<dbReference type="Gene3D" id="3.40.30.10">
    <property type="entry name" value="Glutaredoxin"/>
    <property type="match status" value="1"/>
</dbReference>
<dbReference type="PANTHER" id="PTHR11571">
    <property type="entry name" value="GLUTATHIONE S-TRANSFERASE"/>
    <property type="match status" value="1"/>
</dbReference>
<keyword evidence="2" id="KW-0808">Transferase</keyword>
<dbReference type="STRING" id="1561998.A0A1I7UQ19"/>
<evidence type="ECO:0000256" key="2">
    <source>
        <dbReference type="ARBA" id="ARBA00022679"/>
    </source>
</evidence>
<dbReference type="eggNOG" id="KOG1695">
    <property type="taxonomic scope" value="Eukaryota"/>
</dbReference>
<comment type="catalytic activity">
    <reaction evidence="4">
        <text>RX + glutathione = an S-substituted glutathione + a halide anion + H(+)</text>
        <dbReference type="Rhea" id="RHEA:16437"/>
        <dbReference type="ChEBI" id="CHEBI:15378"/>
        <dbReference type="ChEBI" id="CHEBI:16042"/>
        <dbReference type="ChEBI" id="CHEBI:17792"/>
        <dbReference type="ChEBI" id="CHEBI:57925"/>
        <dbReference type="ChEBI" id="CHEBI:90779"/>
        <dbReference type="EC" id="2.5.1.18"/>
    </reaction>
</comment>
<comment type="similarity">
    <text evidence="3">Belongs to the GST superfamily. Sigma family.</text>
</comment>
<evidence type="ECO:0000313" key="9">
    <source>
        <dbReference type="WBParaSite" id="Csp11.Scaffold630.g18203.t1"/>
    </source>
</evidence>
<dbReference type="GO" id="GO:0004364">
    <property type="term" value="F:glutathione transferase activity"/>
    <property type="evidence" value="ECO:0007669"/>
    <property type="project" value="UniProtKB-EC"/>
</dbReference>
<dbReference type="Pfam" id="PF02798">
    <property type="entry name" value="GST_N"/>
    <property type="match status" value="1"/>
</dbReference>
<dbReference type="GO" id="GO:0006749">
    <property type="term" value="P:glutathione metabolic process"/>
    <property type="evidence" value="ECO:0007669"/>
    <property type="project" value="TreeGrafter"/>
</dbReference>
<dbReference type="SFLD" id="SFLDG00363">
    <property type="entry name" value="AMPS_(cytGST):_Alpha-__Mu-__Pi"/>
    <property type="match status" value="1"/>
</dbReference>
<dbReference type="FunFam" id="1.20.1050.10:FF:000030">
    <property type="entry name" value="Glutathione S-transferase S1"/>
    <property type="match status" value="1"/>
</dbReference>
<reference evidence="9" key="1">
    <citation type="submission" date="2016-11" db="UniProtKB">
        <authorList>
            <consortium name="WormBaseParasite"/>
        </authorList>
    </citation>
    <scope>IDENTIFICATION</scope>
</reference>
<keyword evidence="8" id="KW-1185">Reference proteome</keyword>
<dbReference type="GO" id="GO:0004602">
    <property type="term" value="F:glutathione peroxidase activity"/>
    <property type="evidence" value="ECO:0007669"/>
    <property type="project" value="UniProtKB-ARBA"/>
</dbReference>
<dbReference type="SFLD" id="SFLDG01205">
    <property type="entry name" value="AMPS.1"/>
    <property type="match status" value="1"/>
</dbReference>
<dbReference type="InterPro" id="IPR050213">
    <property type="entry name" value="GST_superfamily"/>
</dbReference>
<dbReference type="FunFam" id="3.40.30.10:FF:000035">
    <property type="entry name" value="hematopoietic prostaglandin D synthase"/>
    <property type="match status" value="1"/>
</dbReference>
<evidence type="ECO:0000259" key="7">
    <source>
        <dbReference type="PROSITE" id="PS50405"/>
    </source>
</evidence>
<name>A0A1I7UQ19_9PELO</name>
<dbReference type="EC" id="2.5.1.18" evidence="1"/>
<dbReference type="CDD" id="cd03039">
    <property type="entry name" value="GST_N_Sigma_like"/>
    <property type="match status" value="1"/>
</dbReference>
<protein>
    <recommendedName>
        <fullName evidence="1">glutathione transferase</fullName>
        <ecNumber evidence="1">2.5.1.18</ecNumber>
    </recommendedName>
    <alternativeName>
        <fullName evidence="5">GST class-sigma</fullName>
    </alternativeName>
</protein>
<dbReference type="InterPro" id="IPR036282">
    <property type="entry name" value="Glutathione-S-Trfase_C_sf"/>
</dbReference>
<proteinExistence type="inferred from homology"/>
<dbReference type="InterPro" id="IPR004045">
    <property type="entry name" value="Glutathione_S-Trfase_N"/>
</dbReference>
<dbReference type="InterPro" id="IPR040079">
    <property type="entry name" value="Glutathione_S-Trfase"/>
</dbReference>
<dbReference type="WBParaSite" id="Csp11.Scaffold630.g18203.t1">
    <property type="protein sequence ID" value="Csp11.Scaffold630.g18203.t1"/>
    <property type="gene ID" value="Csp11.Scaffold630.g18203"/>
</dbReference>
<dbReference type="AlphaFoldDB" id="A0A1I7UQ19"/>
<evidence type="ECO:0000256" key="5">
    <source>
        <dbReference type="ARBA" id="ARBA00078118"/>
    </source>
</evidence>
<dbReference type="PROSITE" id="PS50405">
    <property type="entry name" value="GST_CTER"/>
    <property type="match status" value="1"/>
</dbReference>
<dbReference type="InterPro" id="IPR004046">
    <property type="entry name" value="GST_C"/>
</dbReference>
<evidence type="ECO:0000313" key="8">
    <source>
        <dbReference type="Proteomes" id="UP000095282"/>
    </source>
</evidence>
<dbReference type="SFLD" id="SFLDS00019">
    <property type="entry name" value="Glutathione_Transferase_(cytos"/>
    <property type="match status" value="1"/>
</dbReference>
<evidence type="ECO:0000256" key="3">
    <source>
        <dbReference type="ARBA" id="ARBA00038317"/>
    </source>
</evidence>
<evidence type="ECO:0000256" key="1">
    <source>
        <dbReference type="ARBA" id="ARBA00012452"/>
    </source>
</evidence>
<feature type="domain" description="GST C-terminal" evidence="7">
    <location>
        <begin position="95"/>
        <end position="218"/>
    </location>
</feature>
<feature type="domain" description="GST N-terminal" evidence="6">
    <location>
        <begin position="16"/>
        <end position="93"/>
    </location>
</feature>
<dbReference type="Gene3D" id="1.20.1050.10">
    <property type="match status" value="1"/>
</dbReference>
<dbReference type="Proteomes" id="UP000095282">
    <property type="component" value="Unplaced"/>
</dbReference>
<evidence type="ECO:0000256" key="4">
    <source>
        <dbReference type="ARBA" id="ARBA00047960"/>
    </source>
</evidence>
<accession>A0A1I7UQ19</accession>
<dbReference type="CDD" id="cd03192">
    <property type="entry name" value="GST_C_Sigma_like"/>
    <property type="match status" value="1"/>
</dbReference>
<dbReference type="InterPro" id="IPR010987">
    <property type="entry name" value="Glutathione-S-Trfase_C-like"/>
</dbReference>
<dbReference type="Pfam" id="PF14497">
    <property type="entry name" value="GST_C_3"/>
    <property type="match status" value="1"/>
</dbReference>
<sequence>MASAFFYQFAMSFSMTEYKLQYFNIMGRAEPARLIFAYAGVQYVDERIEKQAWPEIKKATPHGKLPVLYVDGKQLAQSRVIERYLGKVFGIAGENDWEIAKMDELVACVEDFLIEINPWFKEQDNAKKVEIFKQLCESTIIPFITEFEGLLAGSGTEFFVSDKISYADLAIFHIFWFMNSKILPGSLCKFPKLYEFVEKISAIDSIKSWINSRPKTEV</sequence>
<organism evidence="8 9">
    <name type="scientific">Caenorhabditis tropicalis</name>
    <dbReference type="NCBI Taxonomy" id="1561998"/>
    <lineage>
        <taxon>Eukaryota</taxon>
        <taxon>Metazoa</taxon>
        <taxon>Ecdysozoa</taxon>
        <taxon>Nematoda</taxon>
        <taxon>Chromadorea</taxon>
        <taxon>Rhabditida</taxon>
        <taxon>Rhabditina</taxon>
        <taxon>Rhabditomorpha</taxon>
        <taxon>Rhabditoidea</taxon>
        <taxon>Rhabditidae</taxon>
        <taxon>Peloderinae</taxon>
        <taxon>Caenorhabditis</taxon>
    </lineage>
</organism>
<dbReference type="SUPFAM" id="SSF47616">
    <property type="entry name" value="GST C-terminal domain-like"/>
    <property type="match status" value="1"/>
</dbReference>
<dbReference type="InterPro" id="IPR036249">
    <property type="entry name" value="Thioredoxin-like_sf"/>
</dbReference>
<dbReference type="PROSITE" id="PS50404">
    <property type="entry name" value="GST_NTER"/>
    <property type="match status" value="1"/>
</dbReference>
<evidence type="ECO:0000259" key="6">
    <source>
        <dbReference type="PROSITE" id="PS50404"/>
    </source>
</evidence>
<dbReference type="PANTHER" id="PTHR11571:SF260">
    <property type="entry name" value="GLUTATHIONE S-TRANSFERASE"/>
    <property type="match status" value="1"/>
</dbReference>
<dbReference type="SUPFAM" id="SSF52833">
    <property type="entry name" value="Thioredoxin-like"/>
    <property type="match status" value="1"/>
</dbReference>